<dbReference type="PIRSF" id="PIRSF004553">
    <property type="entry name" value="CHP00095"/>
    <property type="match status" value="1"/>
</dbReference>
<keyword evidence="4" id="KW-1185">Reference proteome</keyword>
<dbReference type="Pfam" id="PF03602">
    <property type="entry name" value="Cons_hypoth95"/>
    <property type="match status" value="1"/>
</dbReference>
<dbReference type="InterPro" id="IPR004398">
    <property type="entry name" value="RNA_MeTrfase_RsmD"/>
</dbReference>
<dbReference type="GO" id="GO:0031167">
    <property type="term" value="P:rRNA methylation"/>
    <property type="evidence" value="ECO:0007669"/>
    <property type="project" value="InterPro"/>
</dbReference>
<sequence length="192" mass="21014">MRIISGSARGTRLASFDGNQIRPTSDRVREALFSMLLSRLGTFSNRRVLDLYAGSGALSLEALSRGATHSTLIDQGSQSAALIEKNAGACRLKDKIRLINGQVLDKLALTQSSAPFDLIFLDPPYDKGLLTPTLEMISDLCLLDEDGIVCVEASTKESIPERIGQLQTDVQRRYGATQVFLLTRCQCEEPHT</sequence>
<dbReference type="GO" id="GO:0003676">
    <property type="term" value="F:nucleic acid binding"/>
    <property type="evidence" value="ECO:0007669"/>
    <property type="project" value="InterPro"/>
</dbReference>
<dbReference type="InterPro" id="IPR029063">
    <property type="entry name" value="SAM-dependent_MTases_sf"/>
</dbReference>
<dbReference type="SUPFAM" id="SSF53335">
    <property type="entry name" value="S-adenosyl-L-methionine-dependent methyltransferases"/>
    <property type="match status" value="1"/>
</dbReference>
<dbReference type="InterPro" id="IPR002052">
    <property type="entry name" value="DNA_methylase_N6_adenine_CS"/>
</dbReference>
<dbReference type="NCBIfam" id="TIGR00095">
    <property type="entry name" value="16S rRNA (guanine(966)-N(2))-methyltransferase RsmD"/>
    <property type="match status" value="1"/>
</dbReference>
<dbReference type="KEGG" id="pef:A7E78_02195"/>
<dbReference type="Gene3D" id="3.40.50.150">
    <property type="entry name" value="Vaccinia Virus protein VP39"/>
    <property type="match status" value="1"/>
</dbReference>
<dbReference type="PANTHER" id="PTHR43542">
    <property type="entry name" value="METHYLTRANSFERASE"/>
    <property type="match status" value="1"/>
</dbReference>
<dbReference type="PROSITE" id="PS00092">
    <property type="entry name" value="N6_MTASE"/>
    <property type="match status" value="1"/>
</dbReference>
<organism evidence="3 4">
    <name type="scientific">Syntrophotalea acetylenivorans</name>
    <dbReference type="NCBI Taxonomy" id="1842532"/>
    <lineage>
        <taxon>Bacteria</taxon>
        <taxon>Pseudomonadati</taxon>
        <taxon>Thermodesulfobacteriota</taxon>
        <taxon>Desulfuromonadia</taxon>
        <taxon>Desulfuromonadales</taxon>
        <taxon>Syntrophotaleaceae</taxon>
        <taxon>Syntrophotalea</taxon>
    </lineage>
</organism>
<protein>
    <submittedName>
        <fullName evidence="3">16S rRNA (Guanine(966)-N(2))-methyltransferase RsmD</fullName>
    </submittedName>
</protein>
<keyword evidence="2 3" id="KW-0808">Transferase</keyword>
<reference evidence="3 4" key="1">
    <citation type="journal article" date="2017" name="Genome Announc.">
        <title>Complete Genome Sequences of Two Acetylene-Fermenting Pelobacter acetylenicus Strains.</title>
        <authorList>
            <person name="Sutton J.M."/>
            <person name="Baesman S.M."/>
            <person name="Fierst J.L."/>
            <person name="Poret-Peterson A.T."/>
            <person name="Oremland R.S."/>
            <person name="Dunlap D.S."/>
            <person name="Akob D.M."/>
        </authorList>
    </citation>
    <scope>NUCLEOTIDE SEQUENCE [LARGE SCALE GENOMIC DNA]</scope>
    <source>
        <strain evidence="3 4">SFB93</strain>
    </source>
</reference>
<proteinExistence type="predicted"/>
<dbReference type="Proteomes" id="UP000182517">
    <property type="component" value="Chromosome"/>
</dbReference>
<evidence type="ECO:0000313" key="4">
    <source>
        <dbReference type="Proteomes" id="UP000182517"/>
    </source>
</evidence>
<evidence type="ECO:0000313" key="3">
    <source>
        <dbReference type="EMBL" id="APG26771.1"/>
    </source>
</evidence>
<dbReference type="CDD" id="cd02440">
    <property type="entry name" value="AdoMet_MTases"/>
    <property type="match status" value="1"/>
</dbReference>
<dbReference type="RefSeq" id="WP_072282731.1">
    <property type="nucleotide sequence ID" value="NZ_CP015519.1"/>
</dbReference>
<gene>
    <name evidence="3" type="ORF">A7E78_02195</name>
</gene>
<dbReference type="PANTHER" id="PTHR43542:SF1">
    <property type="entry name" value="METHYLTRANSFERASE"/>
    <property type="match status" value="1"/>
</dbReference>
<dbReference type="AlphaFoldDB" id="A0A1L3GLK3"/>
<dbReference type="GO" id="GO:0008168">
    <property type="term" value="F:methyltransferase activity"/>
    <property type="evidence" value="ECO:0007669"/>
    <property type="project" value="UniProtKB-KW"/>
</dbReference>
<dbReference type="OrthoDB" id="9803017at2"/>
<evidence type="ECO:0000256" key="1">
    <source>
        <dbReference type="ARBA" id="ARBA00022603"/>
    </source>
</evidence>
<keyword evidence="1 3" id="KW-0489">Methyltransferase</keyword>
<accession>A0A1L3GLK3</accession>
<dbReference type="STRING" id="1842532.A7E78_02195"/>
<name>A0A1L3GLK3_9BACT</name>
<dbReference type="EMBL" id="CP015519">
    <property type="protein sequence ID" value="APG26771.1"/>
    <property type="molecule type" value="Genomic_DNA"/>
</dbReference>
<evidence type="ECO:0000256" key="2">
    <source>
        <dbReference type="ARBA" id="ARBA00022679"/>
    </source>
</evidence>